<dbReference type="InterPro" id="IPR047589">
    <property type="entry name" value="DUF11_rpt"/>
</dbReference>
<dbReference type="InterPro" id="IPR008966">
    <property type="entry name" value="Adhesion_dom_sf"/>
</dbReference>
<gene>
    <name evidence="2" type="ORF">ACE1B6_23510</name>
</gene>
<evidence type="ECO:0000313" key="2">
    <source>
        <dbReference type="EMBL" id="MFB2938226.1"/>
    </source>
</evidence>
<name>A0ABV4YHC0_9CYAN</name>
<dbReference type="InterPro" id="IPR013783">
    <property type="entry name" value="Ig-like_fold"/>
</dbReference>
<dbReference type="Gene3D" id="2.60.40.10">
    <property type="entry name" value="Immunoglobulins"/>
    <property type="match status" value="1"/>
</dbReference>
<dbReference type="Proteomes" id="UP001576776">
    <property type="component" value="Unassembled WGS sequence"/>
</dbReference>
<dbReference type="SUPFAM" id="SSF117074">
    <property type="entry name" value="Hypothetical protein PA1324"/>
    <property type="match status" value="1"/>
</dbReference>
<accession>A0ABV4YHC0</accession>
<dbReference type="EMBL" id="JBHFNS010000086">
    <property type="protein sequence ID" value="MFB2938226.1"/>
    <property type="molecule type" value="Genomic_DNA"/>
</dbReference>
<dbReference type="InterPro" id="IPR001434">
    <property type="entry name" value="OmcB-like_DUF11"/>
</dbReference>
<reference evidence="2 3" key="1">
    <citation type="submission" date="2024-09" db="EMBL/GenBank/DDBJ databases">
        <title>Floridaenema gen nov. (Aerosakkonemataceae, Aerosakkonematales ord. nov., Cyanobacteria) from benthic tropical and subtropical fresh waters, with the description of four new species.</title>
        <authorList>
            <person name="Moretto J.A."/>
            <person name="Berthold D.E."/>
            <person name="Lefler F.W."/>
            <person name="Huang I.-S."/>
            <person name="Laughinghouse H. IV."/>
        </authorList>
    </citation>
    <scope>NUCLEOTIDE SEQUENCE [LARGE SCALE GENOMIC DNA]</scope>
    <source>
        <strain evidence="2 3">BLCC-F154</strain>
    </source>
</reference>
<dbReference type="SUPFAM" id="SSF49401">
    <property type="entry name" value="Bacterial adhesins"/>
    <property type="match status" value="1"/>
</dbReference>
<dbReference type="InterPro" id="IPR051172">
    <property type="entry name" value="Chlamydia_OmcB"/>
</dbReference>
<proteinExistence type="predicted"/>
<dbReference type="Pfam" id="PF01345">
    <property type="entry name" value="DUF11"/>
    <property type="match status" value="1"/>
</dbReference>
<organism evidence="2 3">
    <name type="scientific">Floridaenema fluviatile BLCC-F154</name>
    <dbReference type="NCBI Taxonomy" id="3153640"/>
    <lineage>
        <taxon>Bacteria</taxon>
        <taxon>Bacillati</taxon>
        <taxon>Cyanobacteriota</taxon>
        <taxon>Cyanophyceae</taxon>
        <taxon>Oscillatoriophycideae</taxon>
        <taxon>Aerosakkonematales</taxon>
        <taxon>Aerosakkonemataceae</taxon>
        <taxon>Floridanema</taxon>
        <taxon>Floridanema fluviatile</taxon>
    </lineage>
</organism>
<comment type="caution">
    <text evidence="2">The sequence shown here is derived from an EMBL/GenBank/DDBJ whole genome shotgun (WGS) entry which is preliminary data.</text>
</comment>
<sequence>MKFLPQRLEQARWLTGLILPGFLAFQALPTADAQTITIQNTSTANYRDNVTQNVRTATSNSTSVSAILVPATLEIIKSADRQAAEPGDTVLYRLLIRNTGESTVKNLQISDNLPLGLRLASKSIKGAITDSNNQNSSVQLPEATVDDRKLIFTFPGELAAKQTLTITYAVTLTPDSLRGNGRNVASVSGSSGQRQIASGTASFQLQIRSGILTDCGTIIGRVFVDRNFDGEQQSGEPGIPNAVIYLDDGNRITTDADGLFSVANVISGYRSGTLDLTSIPGYTLAPNLYNIEKNSQSRLVRLAPGGMVRMNFAVTPSSGEEQTEAVPNNQ</sequence>
<dbReference type="Gene3D" id="2.60.40.740">
    <property type="match status" value="1"/>
</dbReference>
<dbReference type="NCBIfam" id="TIGR01451">
    <property type="entry name" value="B_ant_repeat"/>
    <property type="match status" value="1"/>
</dbReference>
<evidence type="ECO:0000313" key="3">
    <source>
        <dbReference type="Proteomes" id="UP001576776"/>
    </source>
</evidence>
<dbReference type="PANTHER" id="PTHR34819">
    <property type="entry name" value="LARGE CYSTEINE-RICH PERIPLASMIC PROTEIN OMCB"/>
    <property type="match status" value="1"/>
</dbReference>
<evidence type="ECO:0000259" key="1">
    <source>
        <dbReference type="Pfam" id="PF01345"/>
    </source>
</evidence>
<dbReference type="RefSeq" id="WP_413259710.1">
    <property type="nucleotide sequence ID" value="NZ_JBHFNS010000086.1"/>
</dbReference>
<protein>
    <recommendedName>
        <fullName evidence="1">DUF11 domain-containing protein</fullName>
    </recommendedName>
</protein>
<feature type="domain" description="DUF11" evidence="1">
    <location>
        <begin position="73"/>
        <end position="202"/>
    </location>
</feature>
<keyword evidence="3" id="KW-1185">Reference proteome</keyword>